<dbReference type="Pfam" id="PF03987">
    <property type="entry name" value="Autophagy_act_C"/>
    <property type="match status" value="1"/>
</dbReference>
<dbReference type="VEuPathDB" id="TriTrypDB:TM35_000441200"/>
<name>A0A1X0NI81_9TRYP</name>
<comment type="caution">
    <text evidence="3">The sequence shown here is derived from an EMBL/GenBank/DDBJ whole genome shotgun (WGS) entry which is preliminary data.</text>
</comment>
<gene>
    <name evidence="3" type="ORF">TM35_000441200</name>
</gene>
<keyword evidence="4" id="KW-1185">Reference proteome</keyword>
<dbReference type="AlphaFoldDB" id="A0A1X0NI81"/>
<evidence type="ECO:0000313" key="3">
    <source>
        <dbReference type="EMBL" id="ORC84464.1"/>
    </source>
</evidence>
<evidence type="ECO:0000256" key="1">
    <source>
        <dbReference type="ARBA" id="ARBA00022786"/>
    </source>
</evidence>
<evidence type="ECO:0000313" key="4">
    <source>
        <dbReference type="Proteomes" id="UP000192257"/>
    </source>
</evidence>
<dbReference type="InterPro" id="IPR007135">
    <property type="entry name" value="Atg3/Atg10"/>
</dbReference>
<evidence type="ECO:0000256" key="2">
    <source>
        <dbReference type="ARBA" id="ARBA00023006"/>
    </source>
</evidence>
<reference evidence="3 4" key="1">
    <citation type="submission" date="2017-03" db="EMBL/GenBank/DDBJ databases">
        <title>An alternative strategy for trypanosome survival in the mammalian bloodstream revealed through genome and transcriptome analysis of the ubiquitous bovine parasite Trypanosoma (Megatrypanum) theileri.</title>
        <authorList>
            <person name="Kelly S."/>
            <person name="Ivens A."/>
            <person name="Mott A."/>
            <person name="O'Neill E."/>
            <person name="Emms D."/>
            <person name="Macleod O."/>
            <person name="Voorheis P."/>
            <person name="Matthews J."/>
            <person name="Matthews K."/>
            <person name="Carrington M."/>
        </authorList>
    </citation>
    <scope>NUCLEOTIDE SEQUENCE [LARGE SCALE GENOMIC DNA]</scope>
    <source>
        <strain evidence="3">Edinburgh</strain>
    </source>
</reference>
<dbReference type="Proteomes" id="UP000192257">
    <property type="component" value="Unassembled WGS sequence"/>
</dbReference>
<dbReference type="EMBL" id="NBCO01000044">
    <property type="protein sequence ID" value="ORC84464.1"/>
    <property type="molecule type" value="Genomic_DNA"/>
</dbReference>
<dbReference type="GeneID" id="39989909"/>
<keyword evidence="1" id="KW-0833">Ubl conjugation pathway</keyword>
<accession>A0A1X0NI81</accession>
<sequence length="170" mass="19194">MNPLTCTRDEFDEMAFSLAKRGMGWRLQSKIDSFGRRVLWLEGTSALLRSVGDDDDDDDKRLLVTFFITFNECYCQPQLHFFPECPLDAQELCTWMKGVCFGGSDLEEKEHPIVSMTFCEELQMALWGLHQCDTTLLLETVLAGGVRGNLLELFLQSVGSLVGMGKELVP</sequence>
<dbReference type="RefSeq" id="XP_028878530.1">
    <property type="nucleotide sequence ID" value="XM_029030129.1"/>
</dbReference>
<keyword evidence="2" id="KW-0072">Autophagy</keyword>
<dbReference type="OrthoDB" id="238398at2759"/>
<organism evidence="3 4">
    <name type="scientific">Trypanosoma theileri</name>
    <dbReference type="NCBI Taxonomy" id="67003"/>
    <lineage>
        <taxon>Eukaryota</taxon>
        <taxon>Discoba</taxon>
        <taxon>Euglenozoa</taxon>
        <taxon>Kinetoplastea</taxon>
        <taxon>Metakinetoplastina</taxon>
        <taxon>Trypanosomatida</taxon>
        <taxon>Trypanosomatidae</taxon>
        <taxon>Trypanosoma</taxon>
    </lineage>
</organism>
<protein>
    <submittedName>
        <fullName evidence="3">Uncharacterized protein</fullName>
    </submittedName>
</protein>
<proteinExistence type="predicted"/>